<dbReference type="OrthoDB" id="2971563at2"/>
<keyword evidence="1 4" id="KW-0378">Hydrolase</keyword>
<feature type="domain" description="Beta-Casp" evidence="3">
    <location>
        <begin position="256"/>
        <end position="380"/>
    </location>
</feature>
<dbReference type="GO" id="GO:0004521">
    <property type="term" value="F:RNA endonuclease activity"/>
    <property type="evidence" value="ECO:0007669"/>
    <property type="project" value="TreeGrafter"/>
</dbReference>
<evidence type="ECO:0000256" key="1">
    <source>
        <dbReference type="ARBA" id="ARBA00022801"/>
    </source>
</evidence>
<dbReference type="Pfam" id="PF12706">
    <property type="entry name" value="Lactamase_B_2"/>
    <property type="match status" value="1"/>
</dbReference>
<comment type="caution">
    <text evidence="4">The sequence shown here is derived from an EMBL/GenBank/DDBJ whole genome shotgun (WGS) entry which is preliminary data.</text>
</comment>
<dbReference type="InterPro" id="IPR022712">
    <property type="entry name" value="Beta_Casp"/>
</dbReference>
<dbReference type="InterPro" id="IPR036866">
    <property type="entry name" value="RibonucZ/Hydroxyglut_hydro"/>
</dbReference>
<proteinExistence type="predicted"/>
<dbReference type="Proteomes" id="UP000076660">
    <property type="component" value="Unassembled WGS sequence"/>
</dbReference>
<dbReference type="InterPro" id="IPR001279">
    <property type="entry name" value="Metallo-B-lactamas"/>
</dbReference>
<reference evidence="4 5" key="1">
    <citation type="submission" date="2016-12" db="EMBL/GenBank/DDBJ databases">
        <title>Amycolatopsis keratiniphila subsp. keratiniphila genome sequencing and assembly.</title>
        <authorList>
            <person name="Mayilraj S."/>
            <person name="Kaur N."/>
        </authorList>
    </citation>
    <scope>NUCLEOTIDE SEQUENCE [LARGE SCALE GENOMIC DNA]</scope>
    <source>
        <strain evidence="4 5">DSM 44409</strain>
    </source>
</reference>
<evidence type="ECO:0000313" key="5">
    <source>
        <dbReference type="Proteomes" id="UP000076660"/>
    </source>
</evidence>
<name>A0A1W2M186_9PSEU</name>
<dbReference type="EMBL" id="LQMT02000007">
    <property type="protein sequence ID" value="ONF73611.1"/>
    <property type="molecule type" value="Genomic_DNA"/>
</dbReference>
<dbReference type="InterPro" id="IPR050698">
    <property type="entry name" value="MBL"/>
</dbReference>
<dbReference type="SMART" id="SM01027">
    <property type="entry name" value="Beta-Casp"/>
    <property type="match status" value="1"/>
</dbReference>
<organism evidence="4 5">
    <name type="scientific">Amycolatopsis keratiniphila subsp. keratiniphila</name>
    <dbReference type="NCBI Taxonomy" id="227715"/>
    <lineage>
        <taxon>Bacteria</taxon>
        <taxon>Bacillati</taxon>
        <taxon>Actinomycetota</taxon>
        <taxon>Actinomycetes</taxon>
        <taxon>Pseudonocardiales</taxon>
        <taxon>Pseudonocardiaceae</taxon>
        <taxon>Amycolatopsis</taxon>
        <taxon>Amycolatopsis japonica group</taxon>
    </lineage>
</organism>
<sequence>MPTRSETGSVALTFHGGAGTVTGSKYLIDTPEARVLVDCGLFQGIAELRRKNWAPVPASFTEIDAVVITHAHLDHCGYLPVLVRAGWSGPVFTTRGTAQLVPIVLRDSAHLMTEEAAHANKYGWSKHRPALPLYDASDAEKAISLLRPVEYDEEIEIAPGVTAEFGQAGHILGSSWVRVLAGERSVVFSGDLGRPTHSLLRPPRPRPACDALVLESTYGARDHHDTGSMDLLADSIRRTARRGGSVLIPAFAVDRTEVLLSALAKLMREQRIPELPVYVDSPMALAALRIYREALHGRWPEIRPELAGHDPLTPGSLTELRTVEESMRVNSPRMPSIVVSASGMATGGRVLHHLEHMLPDHRHTVLIVGYAAQGTRARQLASGAKQLKIHGRYVPVRADVVQVDAFSAHADADELLAWATAGPPPKTTYLVHGEPEAAETVAGRLRDEHAWSAVVPRQGERVLL</sequence>
<evidence type="ECO:0000259" key="3">
    <source>
        <dbReference type="SMART" id="SM01027"/>
    </source>
</evidence>
<evidence type="ECO:0000259" key="2">
    <source>
        <dbReference type="SMART" id="SM00849"/>
    </source>
</evidence>
<dbReference type="Pfam" id="PF07521">
    <property type="entry name" value="RMMBL"/>
    <property type="match status" value="1"/>
</dbReference>
<dbReference type="SUPFAM" id="SSF56281">
    <property type="entry name" value="Metallo-hydrolase/oxidoreductase"/>
    <property type="match status" value="1"/>
</dbReference>
<dbReference type="Gene3D" id="3.40.50.10890">
    <property type="match status" value="1"/>
</dbReference>
<dbReference type="AlphaFoldDB" id="A0A1W2M186"/>
<gene>
    <name evidence="4" type="ORF">AVR91_0205710</name>
</gene>
<protein>
    <submittedName>
        <fullName evidence="4">MBL fold metallo-hydrolase</fullName>
    </submittedName>
</protein>
<dbReference type="RefSeq" id="WP_063271452.1">
    <property type="nucleotide sequence ID" value="NZ_LQMT02000007.1"/>
</dbReference>
<dbReference type="PANTHER" id="PTHR11203:SF37">
    <property type="entry name" value="INTEGRATOR COMPLEX SUBUNIT 11"/>
    <property type="match status" value="1"/>
</dbReference>
<dbReference type="Pfam" id="PF10996">
    <property type="entry name" value="Beta-Casp"/>
    <property type="match status" value="1"/>
</dbReference>
<feature type="domain" description="Metallo-beta-lactamase" evidence="2">
    <location>
        <begin position="22"/>
        <end position="251"/>
    </location>
</feature>
<dbReference type="Gene3D" id="3.60.15.10">
    <property type="entry name" value="Ribonuclease Z/Hydroxyacylglutathione hydrolase-like"/>
    <property type="match status" value="1"/>
</dbReference>
<dbReference type="CDD" id="cd16295">
    <property type="entry name" value="TTHA0252-CPSF-like_MBL-fold"/>
    <property type="match status" value="1"/>
</dbReference>
<evidence type="ECO:0000313" key="4">
    <source>
        <dbReference type="EMBL" id="ONF73611.1"/>
    </source>
</evidence>
<dbReference type="SMART" id="SM00849">
    <property type="entry name" value="Lactamase_B"/>
    <property type="match status" value="1"/>
</dbReference>
<dbReference type="PANTHER" id="PTHR11203">
    <property type="entry name" value="CLEAVAGE AND POLYADENYLATION SPECIFICITY FACTOR FAMILY MEMBER"/>
    <property type="match status" value="1"/>
</dbReference>
<dbReference type="GO" id="GO:0016787">
    <property type="term" value="F:hydrolase activity"/>
    <property type="evidence" value="ECO:0007669"/>
    <property type="project" value="UniProtKB-KW"/>
</dbReference>
<dbReference type="InterPro" id="IPR011108">
    <property type="entry name" value="RMMBL"/>
</dbReference>
<accession>A0A1W2M186</accession>